<dbReference type="EMBL" id="CM015717">
    <property type="protein sequence ID" value="KAF3690733.1"/>
    <property type="molecule type" value="Genomic_DNA"/>
</dbReference>
<proteinExistence type="inferred from homology"/>
<evidence type="ECO:0000313" key="4">
    <source>
        <dbReference type="Proteomes" id="UP000503349"/>
    </source>
</evidence>
<dbReference type="Gene3D" id="2.60.40.640">
    <property type="match status" value="1"/>
</dbReference>
<evidence type="ECO:0000259" key="2">
    <source>
        <dbReference type="Pfam" id="PF00339"/>
    </source>
</evidence>
<evidence type="ECO:0000256" key="1">
    <source>
        <dbReference type="ARBA" id="ARBA00005298"/>
    </source>
</evidence>
<sequence>MQTDPSEATFLTTQSQNFCPKAFQPPSTLMRPPQSIKIQQVEKLPESTTKATFTPHVGYPIAKAKAKHPESFPTIKGDKQHCSFVSHYNSTFQGAQGKAGESVDKHCSSVVMGDPVKIVDKETNYTTSFGQPIVCRYKPPRVKKRLKLSLRNFTKDSWASTSREAFCHHKLGTMLSSIKSFKLELDGPADAAFTGGEMVSGQVVLELSRDTKVHSMKVQGRGVAMAHWLENRGMNSIYNDYTSKITYFRKRQHLIRGQW</sequence>
<organism evidence="3 4">
    <name type="scientific">Channa argus</name>
    <name type="common">Northern snakehead</name>
    <name type="synonym">Ophicephalus argus</name>
    <dbReference type="NCBI Taxonomy" id="215402"/>
    <lineage>
        <taxon>Eukaryota</taxon>
        <taxon>Metazoa</taxon>
        <taxon>Chordata</taxon>
        <taxon>Craniata</taxon>
        <taxon>Vertebrata</taxon>
        <taxon>Euteleostomi</taxon>
        <taxon>Actinopterygii</taxon>
        <taxon>Neopterygii</taxon>
        <taxon>Teleostei</taxon>
        <taxon>Neoteleostei</taxon>
        <taxon>Acanthomorphata</taxon>
        <taxon>Anabantaria</taxon>
        <taxon>Anabantiformes</taxon>
        <taxon>Channoidei</taxon>
        <taxon>Channidae</taxon>
        <taxon>Channa</taxon>
    </lineage>
</organism>
<reference evidence="4" key="2">
    <citation type="submission" date="2019-02" db="EMBL/GenBank/DDBJ databases">
        <title>Opniocepnalus argus Var Kimnra genome.</title>
        <authorList>
            <person name="Zhou C."/>
            <person name="Xiao S."/>
        </authorList>
    </citation>
    <scope>NUCLEOTIDE SEQUENCE [LARGE SCALE GENOMIC DNA]</scope>
</reference>
<dbReference type="Proteomes" id="UP000503349">
    <property type="component" value="Chromosome 6"/>
</dbReference>
<dbReference type="AlphaFoldDB" id="A0A6G1PKL9"/>
<dbReference type="PANTHER" id="PTHR34828">
    <property type="entry name" value="TESTIS-EXPRESSED PROTEIN 45"/>
    <property type="match status" value="1"/>
</dbReference>
<evidence type="ECO:0000313" key="3">
    <source>
        <dbReference type="EMBL" id="KAF3690733.1"/>
    </source>
</evidence>
<feature type="domain" description="Arrestin-like N-terminal" evidence="2">
    <location>
        <begin position="182"/>
        <end position="255"/>
    </location>
</feature>
<dbReference type="Pfam" id="PF00339">
    <property type="entry name" value="Arrestin_N"/>
    <property type="match status" value="1"/>
</dbReference>
<accession>A0A6G1PKL9</accession>
<keyword evidence="4" id="KW-1185">Reference proteome</keyword>
<reference evidence="3 4" key="1">
    <citation type="submission" date="2019-02" db="EMBL/GenBank/DDBJ databases">
        <title>Opniocepnalus argus genome.</title>
        <authorList>
            <person name="Zhou C."/>
            <person name="Xiao S."/>
        </authorList>
    </citation>
    <scope>NUCLEOTIDE SEQUENCE [LARGE SCALE GENOMIC DNA]</scope>
    <source>
        <strain evidence="3">OARG1902GOOAL</strain>
        <tissue evidence="3">Muscle</tissue>
    </source>
</reference>
<dbReference type="InterPro" id="IPR011021">
    <property type="entry name" value="Arrestin-like_N"/>
</dbReference>
<gene>
    <name evidence="3" type="ORF">EXN66_Car006406</name>
</gene>
<name>A0A6G1PKL9_CHAAH</name>
<dbReference type="PANTHER" id="PTHR34828:SF1">
    <property type="entry name" value="TESTIS-EXPRESSED PROTEIN 45"/>
    <property type="match status" value="1"/>
</dbReference>
<dbReference type="InterPro" id="IPR028001">
    <property type="entry name" value="SAXO5"/>
</dbReference>
<comment type="similarity">
    <text evidence="1">Belongs to the arrestin family.</text>
</comment>
<protein>
    <submittedName>
        <fullName evidence="3">Arrestin domain-containing protein 2</fullName>
    </submittedName>
</protein>
<dbReference type="InterPro" id="IPR014752">
    <property type="entry name" value="Arrestin-like_C"/>
</dbReference>